<reference evidence="3" key="1">
    <citation type="journal article" date="2017" name="Nat. Commun.">
        <title>The asparagus genome sheds light on the origin and evolution of a young Y chromosome.</title>
        <authorList>
            <person name="Harkess A."/>
            <person name="Zhou J."/>
            <person name="Xu C."/>
            <person name="Bowers J.E."/>
            <person name="Van der Hulst R."/>
            <person name="Ayyampalayam S."/>
            <person name="Mercati F."/>
            <person name="Riccardi P."/>
            <person name="McKain M.R."/>
            <person name="Kakrana A."/>
            <person name="Tang H."/>
            <person name="Ray J."/>
            <person name="Groenendijk J."/>
            <person name="Arikit S."/>
            <person name="Mathioni S.M."/>
            <person name="Nakano M."/>
            <person name="Shan H."/>
            <person name="Telgmann-Rauber A."/>
            <person name="Kanno A."/>
            <person name="Yue Z."/>
            <person name="Chen H."/>
            <person name="Li W."/>
            <person name="Chen Y."/>
            <person name="Xu X."/>
            <person name="Zhang Y."/>
            <person name="Luo S."/>
            <person name="Chen H."/>
            <person name="Gao J."/>
            <person name="Mao Z."/>
            <person name="Pires J.C."/>
            <person name="Luo M."/>
            <person name="Kudrna D."/>
            <person name="Wing R.A."/>
            <person name="Meyers B.C."/>
            <person name="Yi K."/>
            <person name="Kong H."/>
            <person name="Lavrijsen P."/>
            <person name="Sunseri F."/>
            <person name="Falavigna A."/>
            <person name="Ye Y."/>
            <person name="Leebens-Mack J.H."/>
            <person name="Chen G."/>
        </authorList>
    </citation>
    <scope>NUCLEOTIDE SEQUENCE [LARGE SCALE GENOMIC DNA]</scope>
    <source>
        <strain evidence="3">cv. DH0086</strain>
    </source>
</reference>
<gene>
    <name evidence="2" type="ORF">A4U43_C07F16970</name>
</gene>
<dbReference type="OrthoDB" id="780613at2759"/>
<keyword evidence="3" id="KW-1185">Reference proteome</keyword>
<evidence type="ECO:0008006" key="4">
    <source>
        <dbReference type="Google" id="ProtNLM"/>
    </source>
</evidence>
<organism evidence="2 3">
    <name type="scientific">Asparagus officinalis</name>
    <name type="common">Garden asparagus</name>
    <dbReference type="NCBI Taxonomy" id="4686"/>
    <lineage>
        <taxon>Eukaryota</taxon>
        <taxon>Viridiplantae</taxon>
        <taxon>Streptophyta</taxon>
        <taxon>Embryophyta</taxon>
        <taxon>Tracheophyta</taxon>
        <taxon>Spermatophyta</taxon>
        <taxon>Magnoliopsida</taxon>
        <taxon>Liliopsida</taxon>
        <taxon>Asparagales</taxon>
        <taxon>Asparagaceae</taxon>
        <taxon>Asparagoideae</taxon>
        <taxon>Asparagus</taxon>
    </lineage>
</organism>
<evidence type="ECO:0000313" key="2">
    <source>
        <dbReference type="EMBL" id="ONK63604.1"/>
    </source>
</evidence>
<accession>A0A5P1ECS0</accession>
<evidence type="ECO:0000313" key="3">
    <source>
        <dbReference type="Proteomes" id="UP000243459"/>
    </source>
</evidence>
<evidence type="ECO:0000256" key="1">
    <source>
        <dbReference type="SAM" id="MobiDB-lite"/>
    </source>
</evidence>
<dbReference type="Gramene" id="ONK63604">
    <property type="protein sequence ID" value="ONK63604"/>
    <property type="gene ID" value="A4U43_C07F16970"/>
</dbReference>
<protein>
    <recommendedName>
        <fullName evidence="4">DUF3741 domain-containing protein</fullName>
    </recommendedName>
</protein>
<dbReference type="PANTHER" id="PTHR37234">
    <property type="entry name" value="OS03G0319200 PROTEIN"/>
    <property type="match status" value="1"/>
</dbReference>
<feature type="compositionally biased region" description="Basic residues" evidence="1">
    <location>
        <begin position="1"/>
        <end position="11"/>
    </location>
</feature>
<dbReference type="EMBL" id="CM007387">
    <property type="protein sequence ID" value="ONK63604.1"/>
    <property type="molecule type" value="Genomic_DNA"/>
</dbReference>
<dbReference type="Proteomes" id="UP000243459">
    <property type="component" value="Chromosome 7"/>
</dbReference>
<feature type="compositionally biased region" description="Low complexity" evidence="1">
    <location>
        <begin position="65"/>
        <end position="74"/>
    </location>
</feature>
<feature type="region of interest" description="Disordered" evidence="1">
    <location>
        <begin position="1"/>
        <end position="118"/>
    </location>
</feature>
<proteinExistence type="predicted"/>
<dbReference type="PANTHER" id="PTHR37234:SF1">
    <property type="entry name" value="OS03G0319200 PROTEIN"/>
    <property type="match status" value="1"/>
</dbReference>
<sequence length="388" mass="43809">MESNEKKKKSMKLMNSLSRREPTMPAPDNGRLADGGRLDKKISSQNKQPIYHSLGRRRKRDHHPSSTTAATARPTETRHPKTRNGRPAPPPGRRTSRTTQHSSRREVHASHDAVPTRFPATNIRGLSLAALVVRRQSIAPTNGLRGDSVSSPASARRQRRKLLGALEKCDEDLKSLKRIIEAVRVADKSDNVEGDGDESVETVKSVDSVGEQPSPVSVLDPVFSPTCYVGEMRLEKEQQQKSQGVCIQLRAPEASHLCISGDLNESKKHDRQSHSSFFNQIIVHRLPTKPTQRQYYNLLEQFSQTKRLTEVNHHRHPSERKRSQALTESVSEIWENGVLEQTCELGKVVVIVERGIFRELVDEFVREMLGVGFKGLISQWTCRKRLCF</sequence>
<name>A0A5P1ECS0_ASPOF</name>
<dbReference type="AlphaFoldDB" id="A0A5P1ECS0"/>